<dbReference type="InterPro" id="IPR007410">
    <property type="entry name" value="LpqE-like"/>
</dbReference>
<dbReference type="Gene3D" id="2.60.40.1890">
    <property type="entry name" value="PCu(A)C copper chaperone"/>
    <property type="match status" value="1"/>
</dbReference>
<feature type="chain" id="PRO_5032549949" evidence="1">
    <location>
        <begin position="22"/>
        <end position="158"/>
    </location>
</feature>
<dbReference type="EMBL" id="WTYE01000001">
    <property type="protein sequence ID" value="MXP32352.1"/>
    <property type="molecule type" value="Genomic_DNA"/>
</dbReference>
<dbReference type="Pfam" id="PF04314">
    <property type="entry name" value="PCuAC"/>
    <property type="match status" value="1"/>
</dbReference>
<protein>
    <submittedName>
        <fullName evidence="2">Copper chaperone PCu(A)C</fullName>
    </submittedName>
</protein>
<dbReference type="PROSITE" id="PS51257">
    <property type="entry name" value="PROKAR_LIPOPROTEIN"/>
    <property type="match status" value="1"/>
</dbReference>
<evidence type="ECO:0000313" key="2">
    <source>
        <dbReference type="EMBL" id="MXP32352.1"/>
    </source>
</evidence>
<dbReference type="OrthoDB" id="9796962at2"/>
<dbReference type="AlphaFoldDB" id="A0A845ANF7"/>
<gene>
    <name evidence="2" type="ORF">GRI94_11035</name>
</gene>
<dbReference type="PANTHER" id="PTHR36302:SF1">
    <property type="entry name" value="COPPER CHAPERONE PCU(A)C"/>
    <property type="match status" value="1"/>
</dbReference>
<accession>A0A845ANF7</accession>
<comment type="caution">
    <text evidence="2">The sequence shown here is derived from an EMBL/GenBank/DDBJ whole genome shotgun (WGS) entry which is preliminary data.</text>
</comment>
<evidence type="ECO:0000256" key="1">
    <source>
        <dbReference type="SAM" id="SignalP"/>
    </source>
</evidence>
<keyword evidence="3" id="KW-1185">Reference proteome</keyword>
<proteinExistence type="predicted"/>
<reference evidence="2 3" key="1">
    <citation type="submission" date="2019-12" db="EMBL/GenBank/DDBJ databases">
        <title>Genomic-based taxomic classification of the family Erythrobacteraceae.</title>
        <authorList>
            <person name="Xu L."/>
        </authorList>
    </citation>
    <scope>NUCLEOTIDE SEQUENCE [LARGE SCALE GENOMIC DNA]</scope>
    <source>
        <strain evidence="2 3">JCM 16677</strain>
    </source>
</reference>
<dbReference type="RefSeq" id="WP_160779700.1">
    <property type="nucleotide sequence ID" value="NZ_BAAAZF010000001.1"/>
</dbReference>
<dbReference type="InterPro" id="IPR036182">
    <property type="entry name" value="PCuAC_sf"/>
</dbReference>
<name>A0A845ANF7_9SPHN</name>
<sequence length="158" mass="16687">MKQVIAAVALGLGGLSLSACGGEADTTVAEDTGIPGMSVENARMVLAPVAGNPAAVYFDLTYTGDKALALRKANVEQAGETMMHEFGEYDFKVQMMEMLPLVINSGDTVKFEPNSRHVMAMDVQEDLAPGDKVNVTLTVAGGKEFSFLADVRAAGEDR</sequence>
<dbReference type="Proteomes" id="UP000446786">
    <property type="component" value="Unassembled WGS sequence"/>
</dbReference>
<organism evidence="2 3">
    <name type="scientific">Parerythrobacter jejuensis</name>
    <dbReference type="NCBI Taxonomy" id="795812"/>
    <lineage>
        <taxon>Bacteria</taxon>
        <taxon>Pseudomonadati</taxon>
        <taxon>Pseudomonadota</taxon>
        <taxon>Alphaproteobacteria</taxon>
        <taxon>Sphingomonadales</taxon>
        <taxon>Erythrobacteraceae</taxon>
        <taxon>Parerythrobacter</taxon>
    </lineage>
</organism>
<feature type="signal peptide" evidence="1">
    <location>
        <begin position="1"/>
        <end position="21"/>
    </location>
</feature>
<dbReference type="InterPro" id="IPR058248">
    <property type="entry name" value="Lxx211020-like"/>
</dbReference>
<keyword evidence="1" id="KW-0732">Signal</keyword>
<evidence type="ECO:0000313" key="3">
    <source>
        <dbReference type="Proteomes" id="UP000446786"/>
    </source>
</evidence>
<dbReference type="PANTHER" id="PTHR36302">
    <property type="entry name" value="BLR7088 PROTEIN"/>
    <property type="match status" value="1"/>
</dbReference>
<dbReference type="SUPFAM" id="SSF110087">
    <property type="entry name" value="DR1885-like metal-binding protein"/>
    <property type="match status" value="1"/>
</dbReference>